<dbReference type="InterPro" id="IPR050796">
    <property type="entry name" value="SCF_F-box_component"/>
</dbReference>
<dbReference type="CDD" id="cd22157">
    <property type="entry name" value="F-box_AtFBW1-like"/>
    <property type="match status" value="1"/>
</dbReference>
<accession>A0ABQ7NZ05</accession>
<keyword evidence="3" id="KW-1185">Reference proteome</keyword>
<dbReference type="Pfam" id="PF00646">
    <property type="entry name" value="F-box"/>
    <property type="match status" value="1"/>
</dbReference>
<feature type="domain" description="F-box" evidence="1">
    <location>
        <begin position="228"/>
        <end position="275"/>
    </location>
</feature>
<dbReference type="InterPro" id="IPR006527">
    <property type="entry name" value="F-box-assoc_dom_typ1"/>
</dbReference>
<dbReference type="PANTHER" id="PTHR31672:SF13">
    <property type="entry name" value="F-BOX PROTEIN CPR30-LIKE"/>
    <property type="match status" value="1"/>
</dbReference>
<protein>
    <recommendedName>
        <fullName evidence="1">F-box domain-containing protein</fullName>
    </recommendedName>
</protein>
<dbReference type="Proteomes" id="UP000823674">
    <property type="component" value="Chromosome A01"/>
</dbReference>
<dbReference type="SMART" id="SM00256">
    <property type="entry name" value="FBOX"/>
    <property type="match status" value="1"/>
</dbReference>
<sequence>MSYTRVPPTSVKQLRLTCKRFFHRIHNGYDQVIELTNKLRCLKNSEDVKISTISHCKGLLLCMTEDNRLVDTKINNNKSLDSYKILSCSHYYRKIPGGNFSIRQGAFEIYEFNSDSWRVTDAISEFSFHRIHNGYDQVIELTNKLRCLKNSEDVKISTISHCKGLLLCMTEDNRLVDTKINNNKSLDSYKILSCSHYYRKIPGGNFSIRQGAFEIYEFNSDSWRVRETMVTPNLPWELESEILSRVPPTSIKQLRLTCKRWYALFKDPISIKKQLGKAATQMILKNDESVFSFSFSFHELFHSQVIKLTGILKSLKDLEDVKVSKIFHCKGLLLCTTKDNRRVLWNPCTGQTRSIQSEPSSNYYLGYENKKKSGYNYKILSCSYYYRGSSRVGKYEIYEFTSDSWRVLDAISDDWLYLWPDVAMSLKGDTYWLDSETNENPSILRFDFITEKFERLPLPSNSDEHNRLVILSTVRDEKLALLCQYSDSTGSLKMKIWLTNSKTDEAKDLSWSEFLVCKVVIYDMTRMKSFLVDEENKKVLCCYKDHGYRTRIYIVGEDTYKNVYREVLQEQRSRVAPRLFSYVPSLVQIPTSQSNPFCKRKR</sequence>
<organism evidence="2 3">
    <name type="scientific">Brassica rapa subsp. trilocularis</name>
    <dbReference type="NCBI Taxonomy" id="1813537"/>
    <lineage>
        <taxon>Eukaryota</taxon>
        <taxon>Viridiplantae</taxon>
        <taxon>Streptophyta</taxon>
        <taxon>Embryophyta</taxon>
        <taxon>Tracheophyta</taxon>
        <taxon>Spermatophyta</taxon>
        <taxon>Magnoliopsida</taxon>
        <taxon>eudicotyledons</taxon>
        <taxon>Gunneridae</taxon>
        <taxon>Pentapetalae</taxon>
        <taxon>rosids</taxon>
        <taxon>malvids</taxon>
        <taxon>Brassicales</taxon>
        <taxon>Brassicaceae</taxon>
        <taxon>Brassiceae</taxon>
        <taxon>Brassica</taxon>
    </lineage>
</organism>
<name>A0ABQ7NZ05_BRACM</name>
<proteinExistence type="predicted"/>
<dbReference type="PROSITE" id="PS50181">
    <property type="entry name" value="FBOX"/>
    <property type="match status" value="1"/>
</dbReference>
<evidence type="ECO:0000259" key="1">
    <source>
        <dbReference type="PROSITE" id="PS50181"/>
    </source>
</evidence>
<reference evidence="2 3" key="1">
    <citation type="submission" date="2021-03" db="EMBL/GenBank/DDBJ databases">
        <authorList>
            <person name="King G.J."/>
            <person name="Bancroft I."/>
            <person name="Baten A."/>
            <person name="Bloomfield J."/>
            <person name="Borpatragohain P."/>
            <person name="He Z."/>
            <person name="Irish N."/>
            <person name="Irwin J."/>
            <person name="Liu K."/>
            <person name="Mauleon R.P."/>
            <person name="Moore J."/>
            <person name="Morris R."/>
            <person name="Ostergaard L."/>
            <person name="Wang B."/>
            <person name="Wells R."/>
        </authorList>
    </citation>
    <scope>NUCLEOTIDE SEQUENCE [LARGE SCALE GENOMIC DNA]</scope>
    <source>
        <strain evidence="2">R-o-18</strain>
        <tissue evidence="2">Leaf</tissue>
    </source>
</reference>
<dbReference type="SUPFAM" id="SSF50965">
    <property type="entry name" value="Galactose oxidase, central domain"/>
    <property type="match status" value="1"/>
</dbReference>
<dbReference type="InterPro" id="IPR011043">
    <property type="entry name" value="Gal_Oxase/kelch_b-propeller"/>
</dbReference>
<comment type="caution">
    <text evidence="2">The sequence shown here is derived from an EMBL/GenBank/DDBJ whole genome shotgun (WGS) entry which is preliminary data.</text>
</comment>
<evidence type="ECO:0000313" key="2">
    <source>
        <dbReference type="EMBL" id="KAG5415856.1"/>
    </source>
</evidence>
<dbReference type="SUPFAM" id="SSF81383">
    <property type="entry name" value="F-box domain"/>
    <property type="match status" value="1"/>
</dbReference>
<dbReference type="InterPro" id="IPR001810">
    <property type="entry name" value="F-box_dom"/>
</dbReference>
<gene>
    <name evidence="2" type="primary">A01p048520.1_BraROA</name>
    <name evidence="2" type="ORF">IGI04_003423</name>
</gene>
<dbReference type="InterPro" id="IPR036047">
    <property type="entry name" value="F-box-like_dom_sf"/>
</dbReference>
<dbReference type="Pfam" id="PF07734">
    <property type="entry name" value="FBA_1"/>
    <property type="match status" value="4"/>
</dbReference>
<dbReference type="Gene3D" id="1.20.1280.50">
    <property type="match status" value="1"/>
</dbReference>
<dbReference type="PANTHER" id="PTHR31672">
    <property type="entry name" value="BNACNNG10540D PROTEIN"/>
    <property type="match status" value="1"/>
</dbReference>
<dbReference type="NCBIfam" id="TIGR01640">
    <property type="entry name" value="F_box_assoc_1"/>
    <property type="match status" value="1"/>
</dbReference>
<evidence type="ECO:0000313" key="3">
    <source>
        <dbReference type="Proteomes" id="UP000823674"/>
    </source>
</evidence>
<dbReference type="InterPro" id="IPR017451">
    <property type="entry name" value="F-box-assoc_interact_dom"/>
</dbReference>
<dbReference type="EMBL" id="JADBGQ010000001">
    <property type="protein sequence ID" value="KAG5415856.1"/>
    <property type="molecule type" value="Genomic_DNA"/>
</dbReference>